<evidence type="ECO:0000313" key="3">
    <source>
        <dbReference type="EMBL" id="KZO96896.1"/>
    </source>
</evidence>
<dbReference type="AlphaFoldDB" id="A0A167MNA6"/>
<protein>
    <submittedName>
        <fullName evidence="3">Uncharacterized protein</fullName>
    </submittedName>
</protein>
<name>A0A167MNA6_CALVF</name>
<keyword evidence="4" id="KW-1185">Reference proteome</keyword>
<feature type="region of interest" description="Disordered" evidence="2">
    <location>
        <begin position="80"/>
        <end position="110"/>
    </location>
</feature>
<evidence type="ECO:0000256" key="2">
    <source>
        <dbReference type="SAM" id="MobiDB-lite"/>
    </source>
</evidence>
<evidence type="ECO:0000256" key="1">
    <source>
        <dbReference type="SAM" id="Coils"/>
    </source>
</evidence>
<sequence length="239" mass="26336">MEAADFVYAIIEEHCNDVKKEKEQLEHDIREKTMTLEKLTAERDAAISKLSDLDSEQAKAKEGLQAAQVARAQFVVSKKQLDGRHVKPKSSESKASTASSKTLRDEDDKKCDLTIGRGLGIALTSGEKIPIKRKRPSDEAQSKEGKPIPGPKRVYKAKANRTYALLQMRYTPPPTPQQTRKSAPLKSKQSGLGGSKIPSNPSDLYDTLPQVHPSVGSANRLDKLESSQSTEQRAESLEL</sequence>
<feature type="coiled-coil region" evidence="1">
    <location>
        <begin position="8"/>
        <end position="56"/>
    </location>
</feature>
<dbReference type="Proteomes" id="UP000076738">
    <property type="component" value="Unassembled WGS sequence"/>
</dbReference>
<feature type="compositionally biased region" description="Basic and acidic residues" evidence="2">
    <location>
        <begin position="136"/>
        <end position="146"/>
    </location>
</feature>
<feature type="compositionally biased region" description="Basic and acidic residues" evidence="2">
    <location>
        <begin position="80"/>
        <end position="92"/>
    </location>
</feature>
<gene>
    <name evidence="3" type="ORF">CALVIDRAFT_598023</name>
</gene>
<evidence type="ECO:0000313" key="4">
    <source>
        <dbReference type="Proteomes" id="UP000076738"/>
    </source>
</evidence>
<organism evidence="3 4">
    <name type="scientific">Calocera viscosa (strain TUFC12733)</name>
    <dbReference type="NCBI Taxonomy" id="1330018"/>
    <lineage>
        <taxon>Eukaryota</taxon>
        <taxon>Fungi</taxon>
        <taxon>Dikarya</taxon>
        <taxon>Basidiomycota</taxon>
        <taxon>Agaricomycotina</taxon>
        <taxon>Dacrymycetes</taxon>
        <taxon>Dacrymycetales</taxon>
        <taxon>Dacrymycetaceae</taxon>
        <taxon>Calocera</taxon>
    </lineage>
</organism>
<proteinExistence type="predicted"/>
<keyword evidence="1" id="KW-0175">Coiled coil</keyword>
<dbReference type="EMBL" id="KV417282">
    <property type="protein sequence ID" value="KZO96896.1"/>
    <property type="molecule type" value="Genomic_DNA"/>
</dbReference>
<reference evidence="3 4" key="1">
    <citation type="journal article" date="2016" name="Mol. Biol. Evol.">
        <title>Comparative Genomics of Early-Diverging Mushroom-Forming Fungi Provides Insights into the Origins of Lignocellulose Decay Capabilities.</title>
        <authorList>
            <person name="Nagy L.G."/>
            <person name="Riley R."/>
            <person name="Tritt A."/>
            <person name="Adam C."/>
            <person name="Daum C."/>
            <person name="Floudas D."/>
            <person name="Sun H."/>
            <person name="Yadav J.S."/>
            <person name="Pangilinan J."/>
            <person name="Larsson K.H."/>
            <person name="Matsuura K."/>
            <person name="Barry K."/>
            <person name="Labutti K."/>
            <person name="Kuo R."/>
            <person name="Ohm R.A."/>
            <person name="Bhattacharya S.S."/>
            <person name="Shirouzu T."/>
            <person name="Yoshinaga Y."/>
            <person name="Martin F.M."/>
            <person name="Grigoriev I.V."/>
            <person name="Hibbett D.S."/>
        </authorList>
    </citation>
    <scope>NUCLEOTIDE SEQUENCE [LARGE SCALE GENOMIC DNA]</scope>
    <source>
        <strain evidence="3 4">TUFC12733</strain>
    </source>
</reference>
<accession>A0A167MNA6</accession>
<feature type="region of interest" description="Disordered" evidence="2">
    <location>
        <begin position="124"/>
        <end position="239"/>
    </location>
</feature>